<dbReference type="OrthoDB" id="427518at2759"/>
<evidence type="ECO:0000313" key="2">
    <source>
        <dbReference type="Proteomes" id="UP000192223"/>
    </source>
</evidence>
<evidence type="ECO:0000313" key="3">
    <source>
        <dbReference type="RefSeq" id="XP_025834914.1"/>
    </source>
</evidence>
<dbReference type="KEGG" id="apln:112905866"/>
<organism evidence="2 3">
    <name type="scientific">Agrilus planipennis</name>
    <name type="common">Emerald ash borer</name>
    <name type="synonym">Agrilus marcopoli</name>
    <dbReference type="NCBI Taxonomy" id="224129"/>
    <lineage>
        <taxon>Eukaryota</taxon>
        <taxon>Metazoa</taxon>
        <taxon>Ecdysozoa</taxon>
        <taxon>Arthropoda</taxon>
        <taxon>Hexapoda</taxon>
        <taxon>Insecta</taxon>
        <taxon>Pterygota</taxon>
        <taxon>Neoptera</taxon>
        <taxon>Endopterygota</taxon>
        <taxon>Coleoptera</taxon>
        <taxon>Polyphaga</taxon>
        <taxon>Elateriformia</taxon>
        <taxon>Buprestoidea</taxon>
        <taxon>Buprestidae</taxon>
        <taxon>Agrilinae</taxon>
        <taxon>Agrilus</taxon>
    </lineage>
</organism>
<dbReference type="GeneID" id="112905866"/>
<protein>
    <submittedName>
        <fullName evidence="3">Uncharacterized protein LOC112905866</fullName>
    </submittedName>
</protein>
<keyword evidence="2" id="KW-1185">Reference proteome</keyword>
<dbReference type="AlphaFoldDB" id="A0A7F5RFY4"/>
<accession>A0A7F5RFY4</accession>
<gene>
    <name evidence="3" type="primary">LOC112905866</name>
</gene>
<dbReference type="InParanoid" id="A0A7F5RFY4"/>
<feature type="compositionally biased region" description="Low complexity" evidence="1">
    <location>
        <begin position="125"/>
        <end position="134"/>
    </location>
</feature>
<dbReference type="RefSeq" id="XP_025834914.1">
    <property type="nucleotide sequence ID" value="XM_025979129.1"/>
</dbReference>
<feature type="region of interest" description="Disordered" evidence="1">
    <location>
        <begin position="114"/>
        <end position="134"/>
    </location>
</feature>
<sequence>MKIKHIFGHNYEAASYLFYFYYFQPLSFTQQLQQCTRGGKTRPLSKLLSPLQSEPQSPIYASPPLSPVHDAPSMFGAMNIYQPVLRHSNIFSQAPDTHFARDTHMRIILGNSAAPVSSKSDKKNSQGQDSNNGNQRLLNRIVIAALSKKRFQRKTKGSLLNIWVGCESLTIRSLREMEL</sequence>
<dbReference type="Proteomes" id="UP000192223">
    <property type="component" value="Unplaced"/>
</dbReference>
<name>A0A7F5RFY4_AGRPL</name>
<proteinExistence type="predicted"/>
<reference evidence="3" key="1">
    <citation type="submission" date="2025-08" db="UniProtKB">
        <authorList>
            <consortium name="RefSeq"/>
        </authorList>
    </citation>
    <scope>IDENTIFICATION</scope>
    <source>
        <tissue evidence="3">Entire body</tissue>
    </source>
</reference>
<evidence type="ECO:0000256" key="1">
    <source>
        <dbReference type="SAM" id="MobiDB-lite"/>
    </source>
</evidence>